<reference evidence="1 2" key="1">
    <citation type="journal article" date="2022" name="bioRxiv">
        <title>The genome of the oomycete Peronosclerospora sorghi, a cosmopolitan pathogen of maize and sorghum, is inflated with dispersed pseudogenes.</title>
        <authorList>
            <person name="Fletcher K."/>
            <person name="Martin F."/>
            <person name="Isakeit T."/>
            <person name="Cavanaugh K."/>
            <person name="Magill C."/>
            <person name="Michelmore R."/>
        </authorList>
    </citation>
    <scope>NUCLEOTIDE SEQUENCE [LARGE SCALE GENOMIC DNA]</scope>
    <source>
        <strain evidence="1">P6</strain>
    </source>
</reference>
<organism evidence="1 2">
    <name type="scientific">Peronosclerospora sorghi</name>
    <dbReference type="NCBI Taxonomy" id="230839"/>
    <lineage>
        <taxon>Eukaryota</taxon>
        <taxon>Sar</taxon>
        <taxon>Stramenopiles</taxon>
        <taxon>Oomycota</taxon>
        <taxon>Peronosporomycetes</taxon>
        <taxon>Peronosporales</taxon>
        <taxon>Peronosporaceae</taxon>
        <taxon>Peronosclerospora</taxon>
    </lineage>
</organism>
<sequence length="228" mass="25739">MPYRKTLTGTPGCLTDVSNYLLSEFVGESYISGSIQDLMSAAFFEDHNESIVLYVTAPGAFYAQLVSDYSLQEYRRTTTRIREAVSTHQPKYFFSWMWCPSHYGAIIVDFVNCKLLLGESVGGFAFPDDLADHMHWLLADVSTFDKKTFAAEDDAVPKQGSGSGSCAINSFATFQHLFIPQKIPQWTERNSTIWRAAWIERLHLGDKHYSEIHTDDATLKLMGDDEPP</sequence>
<name>A0ACC0VZX9_9STRA</name>
<accession>A0ACC0VZX9</accession>
<protein>
    <submittedName>
        <fullName evidence="1">Uncharacterized protein</fullName>
    </submittedName>
</protein>
<proteinExistence type="predicted"/>
<evidence type="ECO:0000313" key="2">
    <source>
        <dbReference type="Proteomes" id="UP001163321"/>
    </source>
</evidence>
<dbReference type="Proteomes" id="UP001163321">
    <property type="component" value="Chromosome 5"/>
</dbReference>
<gene>
    <name evidence="1" type="ORF">PsorP6_009239</name>
</gene>
<dbReference type="EMBL" id="CM047584">
    <property type="protein sequence ID" value="KAI9912059.1"/>
    <property type="molecule type" value="Genomic_DNA"/>
</dbReference>
<comment type="caution">
    <text evidence="1">The sequence shown here is derived from an EMBL/GenBank/DDBJ whole genome shotgun (WGS) entry which is preliminary data.</text>
</comment>
<evidence type="ECO:0000313" key="1">
    <source>
        <dbReference type="EMBL" id="KAI9912059.1"/>
    </source>
</evidence>
<keyword evidence="2" id="KW-1185">Reference proteome</keyword>